<gene>
    <name evidence="8" type="ORF">CCAP1982_LOCUS4890</name>
</gene>
<dbReference type="PANTHER" id="PTHR46600:SF11">
    <property type="entry name" value="THAP DOMAIN-CONTAINING PROTEIN 10"/>
    <property type="match status" value="1"/>
</dbReference>
<dbReference type="InterPro" id="IPR026516">
    <property type="entry name" value="THAP1/10"/>
</dbReference>
<dbReference type="SMART" id="SM00692">
    <property type="entry name" value="DM3"/>
    <property type="match status" value="1"/>
</dbReference>
<evidence type="ECO:0000256" key="4">
    <source>
        <dbReference type="ARBA" id="ARBA00023125"/>
    </source>
</evidence>
<evidence type="ECO:0000256" key="3">
    <source>
        <dbReference type="ARBA" id="ARBA00022833"/>
    </source>
</evidence>
<feature type="compositionally biased region" description="Polar residues" evidence="6">
    <location>
        <begin position="228"/>
        <end position="243"/>
    </location>
</feature>
<sequence length="344" mass="39791">MSYKACVYKGCDNYTYNSTPCANKEFTIFRFPRDPARYEQWIKRGKVLEGLPERQMLMCSDHFEDKYLIRNNKRTILTSTAVPFHYPEENEDVESDDNIGKDCKGNIVKVSEELNSEMVFSIHGDMEDGSELIRLKETLCGDDNEDVLADYDKVDNLDEEYCVESTMKDDDEQENEIADEYTVDSDYQDGILDGTITQPLQKGYIIKSYTTKPSGRHKTSSGPDEAQEPSSSKMIKSNFSTQGIVRGNNAPTLKRNMKRRSEETNNSKRVRKEVEENLPESPEASSKSLINSEAVTCFIFKGEEYVQMPKEYYVQEKLELFKKIEKYEKVLRIFKQNLLDFDFS</sequence>
<dbReference type="InterPro" id="IPR006612">
    <property type="entry name" value="THAP_Znf"/>
</dbReference>
<dbReference type="GO" id="GO:0043565">
    <property type="term" value="F:sequence-specific DNA binding"/>
    <property type="evidence" value="ECO:0007669"/>
    <property type="project" value="InterPro"/>
</dbReference>
<dbReference type="PANTHER" id="PTHR46600">
    <property type="entry name" value="THAP DOMAIN-CONTAINING"/>
    <property type="match status" value="1"/>
</dbReference>
<feature type="region of interest" description="Disordered" evidence="6">
    <location>
        <begin position="208"/>
        <end position="286"/>
    </location>
</feature>
<dbReference type="SUPFAM" id="SSF57716">
    <property type="entry name" value="Glucocorticoid receptor-like (DNA-binding domain)"/>
    <property type="match status" value="1"/>
</dbReference>
<dbReference type="OrthoDB" id="8948150at2759"/>
<keyword evidence="10" id="KW-1185">Reference proteome</keyword>
<proteinExistence type="evidence at transcript level"/>
<feature type="domain" description="THAP-type" evidence="7">
    <location>
        <begin position="1"/>
        <end position="86"/>
    </location>
</feature>
<keyword evidence="1" id="KW-0479">Metal-binding</keyword>
<evidence type="ECO:0000313" key="9">
    <source>
        <dbReference type="EMBL" id="JAB96208.1"/>
    </source>
</evidence>
<dbReference type="EMBL" id="GAMC01010347">
    <property type="protein sequence ID" value="JAB96208.1"/>
    <property type="molecule type" value="mRNA"/>
</dbReference>
<evidence type="ECO:0000313" key="8">
    <source>
        <dbReference type="EMBL" id="CAD6996200.1"/>
    </source>
</evidence>
<reference evidence="8" key="3">
    <citation type="submission" date="2020-11" db="EMBL/GenBank/DDBJ databases">
        <authorList>
            <person name="Whitehead M."/>
        </authorList>
    </citation>
    <scope>NUCLEOTIDE SEQUENCE</scope>
    <source>
        <strain evidence="8">EGII</strain>
    </source>
</reference>
<reference evidence="9" key="2">
    <citation type="journal article" date="2014" name="BMC Genomics">
        <title>A genomic perspective to assessing quality of mass-reared SIT flies used in Mediterranean fruit fly (Ceratitis capitata) eradication in California.</title>
        <authorList>
            <person name="Calla B."/>
            <person name="Hall B."/>
            <person name="Hou S."/>
            <person name="Geib S.M."/>
        </authorList>
    </citation>
    <scope>NUCLEOTIDE SEQUENCE</scope>
</reference>
<dbReference type="AlphaFoldDB" id="W8BGU5"/>
<evidence type="ECO:0000259" key="7">
    <source>
        <dbReference type="PROSITE" id="PS50950"/>
    </source>
</evidence>
<dbReference type="SMART" id="SM00980">
    <property type="entry name" value="THAP"/>
    <property type="match status" value="1"/>
</dbReference>
<evidence type="ECO:0000256" key="5">
    <source>
        <dbReference type="PROSITE-ProRule" id="PRU00309"/>
    </source>
</evidence>
<evidence type="ECO:0000313" key="10">
    <source>
        <dbReference type="Proteomes" id="UP000606786"/>
    </source>
</evidence>
<keyword evidence="4 5" id="KW-0238">DNA-binding</keyword>
<dbReference type="EMBL" id="CAJHJT010000001">
    <property type="protein sequence ID" value="CAD6996200.1"/>
    <property type="molecule type" value="Genomic_DNA"/>
</dbReference>
<dbReference type="PROSITE" id="PS50950">
    <property type="entry name" value="ZF_THAP"/>
    <property type="match status" value="1"/>
</dbReference>
<dbReference type="Pfam" id="PF05485">
    <property type="entry name" value="THAP"/>
    <property type="match status" value="1"/>
</dbReference>
<name>W8BGU5_CERCA</name>
<dbReference type="Proteomes" id="UP000606786">
    <property type="component" value="Unassembled WGS sequence"/>
</dbReference>
<protein>
    <submittedName>
        <fullName evidence="8">(Mediterranean fruit fly) hypothetical protein</fullName>
    </submittedName>
</protein>
<reference evidence="9" key="1">
    <citation type="submission" date="2013-07" db="EMBL/GenBank/DDBJ databases">
        <authorList>
            <person name="Geib S."/>
        </authorList>
    </citation>
    <scope>NUCLEOTIDE SEQUENCE</scope>
</reference>
<keyword evidence="3" id="KW-0862">Zinc</keyword>
<organism evidence="9">
    <name type="scientific">Ceratitis capitata</name>
    <name type="common">Mediterranean fruit fly</name>
    <name type="synonym">Tephritis capitata</name>
    <dbReference type="NCBI Taxonomy" id="7213"/>
    <lineage>
        <taxon>Eukaryota</taxon>
        <taxon>Metazoa</taxon>
        <taxon>Ecdysozoa</taxon>
        <taxon>Arthropoda</taxon>
        <taxon>Hexapoda</taxon>
        <taxon>Insecta</taxon>
        <taxon>Pterygota</taxon>
        <taxon>Neoptera</taxon>
        <taxon>Endopterygota</taxon>
        <taxon>Diptera</taxon>
        <taxon>Brachycera</taxon>
        <taxon>Muscomorpha</taxon>
        <taxon>Tephritoidea</taxon>
        <taxon>Tephritidae</taxon>
        <taxon>Ceratitis</taxon>
        <taxon>Ceratitis</taxon>
    </lineage>
</organism>
<evidence type="ECO:0000256" key="2">
    <source>
        <dbReference type="ARBA" id="ARBA00022771"/>
    </source>
</evidence>
<dbReference type="GO" id="GO:0008270">
    <property type="term" value="F:zinc ion binding"/>
    <property type="evidence" value="ECO:0007669"/>
    <property type="project" value="UniProtKB-KW"/>
</dbReference>
<accession>W8BGU5</accession>
<keyword evidence="2 5" id="KW-0863">Zinc-finger</keyword>
<evidence type="ECO:0000256" key="1">
    <source>
        <dbReference type="ARBA" id="ARBA00022723"/>
    </source>
</evidence>
<evidence type="ECO:0000256" key="6">
    <source>
        <dbReference type="SAM" id="MobiDB-lite"/>
    </source>
</evidence>